<feature type="region of interest" description="Disordered" evidence="1">
    <location>
        <begin position="49"/>
        <end position="162"/>
    </location>
</feature>
<dbReference type="EMBL" id="JOKZ01000410">
    <property type="protein sequence ID" value="KKO98534.1"/>
    <property type="molecule type" value="Genomic_DNA"/>
</dbReference>
<dbReference type="OMA" id="HNAESTN"/>
<gene>
    <name evidence="2" type="ORF">THAR02_09354</name>
</gene>
<feature type="compositionally biased region" description="Low complexity" evidence="1">
    <location>
        <begin position="132"/>
        <end position="144"/>
    </location>
</feature>
<accession>A0A0F9X1I3</accession>
<protein>
    <submittedName>
        <fullName evidence="2">Uncharacterized protein</fullName>
    </submittedName>
</protein>
<organism evidence="2 3">
    <name type="scientific">Trichoderma harzianum</name>
    <name type="common">Hypocrea lixii</name>
    <dbReference type="NCBI Taxonomy" id="5544"/>
    <lineage>
        <taxon>Eukaryota</taxon>
        <taxon>Fungi</taxon>
        <taxon>Dikarya</taxon>
        <taxon>Ascomycota</taxon>
        <taxon>Pezizomycotina</taxon>
        <taxon>Sordariomycetes</taxon>
        <taxon>Hypocreomycetidae</taxon>
        <taxon>Hypocreales</taxon>
        <taxon>Hypocreaceae</taxon>
        <taxon>Trichoderma</taxon>
    </lineage>
</organism>
<comment type="caution">
    <text evidence="2">The sequence shown here is derived from an EMBL/GenBank/DDBJ whole genome shotgun (WGS) entry which is preliminary data.</text>
</comment>
<name>A0A0F9X1I3_TRIHA</name>
<dbReference type="Proteomes" id="UP000034112">
    <property type="component" value="Unassembled WGS sequence"/>
</dbReference>
<evidence type="ECO:0000313" key="2">
    <source>
        <dbReference type="EMBL" id="KKO98534.1"/>
    </source>
</evidence>
<sequence>MDRLNPQPTPRPRGDSVSSNASFRSAISFHSDTSYQSATSFVAVGYPEAVDPPEFATSPGNTASTAHSRRNSTTSLSSTDSGVSMSSGTLVHSDTTAGPSNPNHSSSIPSGDSPSFVHLHNAESTNSNPYVDSTSPSISISSGTTDDESVNQQDRNEGAHSD</sequence>
<feature type="region of interest" description="Disordered" evidence="1">
    <location>
        <begin position="1"/>
        <end position="20"/>
    </location>
</feature>
<evidence type="ECO:0000313" key="3">
    <source>
        <dbReference type="Proteomes" id="UP000034112"/>
    </source>
</evidence>
<dbReference type="AlphaFoldDB" id="A0A0F9X1I3"/>
<proteinExistence type="predicted"/>
<feature type="compositionally biased region" description="Polar residues" evidence="1">
    <location>
        <begin position="122"/>
        <end position="131"/>
    </location>
</feature>
<reference evidence="3" key="1">
    <citation type="journal article" date="2015" name="Genome Announc.">
        <title>Draft whole-genome sequence of the biocontrol agent Trichoderma harzianum T6776.</title>
        <authorList>
            <person name="Baroncelli R."/>
            <person name="Piaggeschi G."/>
            <person name="Fiorini L."/>
            <person name="Bertolini E."/>
            <person name="Zapparata A."/>
            <person name="Pe M.E."/>
            <person name="Sarrocco S."/>
            <person name="Vannacci G."/>
        </authorList>
    </citation>
    <scope>NUCLEOTIDE SEQUENCE [LARGE SCALE GENOMIC DNA]</scope>
    <source>
        <strain evidence="3">T6776</strain>
    </source>
</reference>
<feature type="compositionally biased region" description="Low complexity" evidence="1">
    <location>
        <begin position="71"/>
        <end position="89"/>
    </location>
</feature>
<dbReference type="OrthoDB" id="10603575at2759"/>
<evidence type="ECO:0000256" key="1">
    <source>
        <dbReference type="SAM" id="MobiDB-lite"/>
    </source>
</evidence>
<feature type="compositionally biased region" description="Low complexity" evidence="1">
    <location>
        <begin position="99"/>
        <end position="115"/>
    </location>
</feature>